<evidence type="ECO:0000256" key="8">
    <source>
        <dbReference type="ARBA" id="ARBA00022692"/>
    </source>
</evidence>
<evidence type="ECO:0000313" key="14">
    <source>
        <dbReference type="EMBL" id="HJB89873.1"/>
    </source>
</evidence>
<keyword evidence="9 13" id="KW-1133">Transmembrane helix</keyword>
<dbReference type="PANTHER" id="PTHR43298">
    <property type="entry name" value="MULTIDRUG RESISTANCE PROTEIN NORM-RELATED"/>
    <property type="match status" value="1"/>
</dbReference>
<dbReference type="NCBIfam" id="TIGR00797">
    <property type="entry name" value="matE"/>
    <property type="match status" value="1"/>
</dbReference>
<evidence type="ECO:0000256" key="2">
    <source>
        <dbReference type="ARBA" id="ARBA00004651"/>
    </source>
</evidence>
<accession>A0A9D2SCD4</accession>
<proteinExistence type="inferred from homology"/>
<comment type="function">
    <text evidence="1">Multidrug efflux pump.</text>
</comment>
<reference evidence="14" key="1">
    <citation type="journal article" date="2021" name="PeerJ">
        <title>Extensive microbial diversity within the chicken gut microbiome revealed by metagenomics and culture.</title>
        <authorList>
            <person name="Gilroy R."/>
            <person name="Ravi A."/>
            <person name="Getino M."/>
            <person name="Pursley I."/>
            <person name="Horton D.L."/>
            <person name="Alikhan N.F."/>
            <person name="Baker D."/>
            <person name="Gharbi K."/>
            <person name="Hall N."/>
            <person name="Watson M."/>
            <person name="Adriaenssens E.M."/>
            <person name="Foster-Nyarko E."/>
            <person name="Jarju S."/>
            <person name="Secka A."/>
            <person name="Antonio M."/>
            <person name="Oren A."/>
            <person name="Chaudhuri R.R."/>
            <person name="La Ragione R."/>
            <person name="Hildebrand F."/>
            <person name="Pallen M.J."/>
        </authorList>
    </citation>
    <scope>NUCLEOTIDE SEQUENCE</scope>
    <source>
        <strain evidence="14">USAMLcec3-2134</strain>
    </source>
</reference>
<evidence type="ECO:0000256" key="6">
    <source>
        <dbReference type="ARBA" id="ARBA00022449"/>
    </source>
</evidence>
<feature type="transmembrane region" description="Helical" evidence="13">
    <location>
        <begin position="190"/>
        <end position="212"/>
    </location>
</feature>
<evidence type="ECO:0000256" key="3">
    <source>
        <dbReference type="ARBA" id="ARBA00010199"/>
    </source>
</evidence>
<feature type="transmembrane region" description="Helical" evidence="13">
    <location>
        <begin position="386"/>
        <end position="407"/>
    </location>
</feature>
<organism evidence="14 15">
    <name type="scientific">Candidatus Eisenbergiella merdigallinarum</name>
    <dbReference type="NCBI Taxonomy" id="2838552"/>
    <lineage>
        <taxon>Bacteria</taxon>
        <taxon>Bacillati</taxon>
        <taxon>Bacillota</taxon>
        <taxon>Clostridia</taxon>
        <taxon>Lachnospirales</taxon>
        <taxon>Lachnospiraceae</taxon>
        <taxon>Eisenbergiella</taxon>
    </lineage>
</organism>
<feature type="transmembrane region" description="Helical" evidence="13">
    <location>
        <begin position="352"/>
        <end position="374"/>
    </location>
</feature>
<keyword evidence="11 13" id="KW-0472">Membrane</keyword>
<feature type="transmembrane region" description="Helical" evidence="13">
    <location>
        <begin position="58"/>
        <end position="78"/>
    </location>
</feature>
<keyword evidence="6" id="KW-0050">Antiport</keyword>
<comment type="similarity">
    <text evidence="3">Belongs to the multi antimicrobial extrusion (MATE) (TC 2.A.66.1) family.</text>
</comment>
<feature type="transmembrane region" description="Helical" evidence="13">
    <location>
        <begin position="317"/>
        <end position="340"/>
    </location>
</feature>
<dbReference type="GO" id="GO:0015297">
    <property type="term" value="F:antiporter activity"/>
    <property type="evidence" value="ECO:0007669"/>
    <property type="project" value="UniProtKB-KW"/>
</dbReference>
<feature type="transmembrane region" description="Helical" evidence="13">
    <location>
        <begin position="12"/>
        <end position="38"/>
    </location>
</feature>
<dbReference type="CDD" id="cd13137">
    <property type="entry name" value="MATE_NorM_like"/>
    <property type="match status" value="1"/>
</dbReference>
<feature type="transmembrane region" description="Helical" evidence="13">
    <location>
        <begin position="282"/>
        <end position="305"/>
    </location>
</feature>
<dbReference type="InterPro" id="IPR050222">
    <property type="entry name" value="MATE_MdtK"/>
</dbReference>
<gene>
    <name evidence="14" type="ORF">H9763_00200</name>
</gene>
<dbReference type="GO" id="GO:0006811">
    <property type="term" value="P:monoatomic ion transport"/>
    <property type="evidence" value="ECO:0007669"/>
    <property type="project" value="UniProtKB-KW"/>
</dbReference>
<dbReference type="Pfam" id="PF01554">
    <property type="entry name" value="MatE"/>
    <property type="match status" value="2"/>
</dbReference>
<feature type="transmembrane region" description="Helical" evidence="13">
    <location>
        <begin position="163"/>
        <end position="184"/>
    </location>
</feature>
<evidence type="ECO:0000256" key="9">
    <source>
        <dbReference type="ARBA" id="ARBA00022989"/>
    </source>
</evidence>
<evidence type="ECO:0000256" key="7">
    <source>
        <dbReference type="ARBA" id="ARBA00022475"/>
    </source>
</evidence>
<dbReference type="InterPro" id="IPR002528">
    <property type="entry name" value="MATE_fam"/>
</dbReference>
<name>A0A9D2SCD4_9FIRM</name>
<dbReference type="AlphaFoldDB" id="A0A9D2SCD4"/>
<dbReference type="PANTHER" id="PTHR43298:SF2">
    <property type="entry name" value="FMN_FAD EXPORTER YEEO-RELATED"/>
    <property type="match status" value="1"/>
</dbReference>
<evidence type="ECO:0000313" key="15">
    <source>
        <dbReference type="Proteomes" id="UP000886883"/>
    </source>
</evidence>
<feature type="transmembrane region" description="Helical" evidence="13">
    <location>
        <begin position="131"/>
        <end position="151"/>
    </location>
</feature>
<comment type="subcellular location">
    <subcellularLocation>
        <location evidence="2">Cell membrane</location>
        <topology evidence="2">Multi-pass membrane protein</topology>
    </subcellularLocation>
</comment>
<keyword evidence="8 13" id="KW-0812">Transmembrane</keyword>
<dbReference type="InterPro" id="IPR048279">
    <property type="entry name" value="MdtK-like"/>
</dbReference>
<keyword evidence="5" id="KW-0813">Transport</keyword>
<evidence type="ECO:0000256" key="13">
    <source>
        <dbReference type="SAM" id="Phobius"/>
    </source>
</evidence>
<evidence type="ECO:0000256" key="12">
    <source>
        <dbReference type="ARBA" id="ARBA00031636"/>
    </source>
</evidence>
<dbReference type="Proteomes" id="UP000886883">
    <property type="component" value="Unassembled WGS sequence"/>
</dbReference>
<feature type="transmembrane region" description="Helical" evidence="13">
    <location>
        <begin position="90"/>
        <end position="111"/>
    </location>
</feature>
<dbReference type="EMBL" id="DWXE01000001">
    <property type="protein sequence ID" value="HJB89873.1"/>
    <property type="molecule type" value="Genomic_DNA"/>
</dbReference>
<dbReference type="GO" id="GO:0042910">
    <property type="term" value="F:xenobiotic transmembrane transporter activity"/>
    <property type="evidence" value="ECO:0007669"/>
    <property type="project" value="InterPro"/>
</dbReference>
<dbReference type="PIRSF" id="PIRSF006603">
    <property type="entry name" value="DinF"/>
    <property type="match status" value="1"/>
</dbReference>
<evidence type="ECO:0000256" key="10">
    <source>
        <dbReference type="ARBA" id="ARBA00023065"/>
    </source>
</evidence>
<comment type="caution">
    <text evidence="14">The sequence shown here is derived from an EMBL/GenBank/DDBJ whole genome shotgun (WGS) entry which is preliminary data.</text>
</comment>
<protein>
    <recommendedName>
        <fullName evidence="4">Probable multidrug resistance protein NorM</fullName>
    </recommendedName>
    <alternativeName>
        <fullName evidence="12">Multidrug-efflux transporter</fullName>
    </alternativeName>
</protein>
<dbReference type="GO" id="GO:0005886">
    <property type="term" value="C:plasma membrane"/>
    <property type="evidence" value="ECO:0007669"/>
    <property type="project" value="UniProtKB-SubCell"/>
</dbReference>
<keyword evidence="10" id="KW-0406">Ion transport</keyword>
<reference evidence="14" key="2">
    <citation type="submission" date="2021-04" db="EMBL/GenBank/DDBJ databases">
        <authorList>
            <person name="Gilroy R."/>
        </authorList>
    </citation>
    <scope>NUCLEOTIDE SEQUENCE</scope>
    <source>
        <strain evidence="14">USAMLcec3-2134</strain>
    </source>
</reference>
<keyword evidence="7" id="KW-1003">Cell membrane</keyword>
<evidence type="ECO:0000256" key="4">
    <source>
        <dbReference type="ARBA" id="ARBA00020268"/>
    </source>
</evidence>
<evidence type="ECO:0000256" key="5">
    <source>
        <dbReference type="ARBA" id="ARBA00022448"/>
    </source>
</evidence>
<evidence type="ECO:0000256" key="11">
    <source>
        <dbReference type="ARBA" id="ARBA00023136"/>
    </source>
</evidence>
<evidence type="ECO:0000256" key="1">
    <source>
        <dbReference type="ARBA" id="ARBA00003408"/>
    </source>
</evidence>
<sequence length="449" mass="47953">MEAEKPVFSNRALRALIIPLVLEQILGLTVGMADSIMVSSAGEAAVSGVSLVDSINVLLTNLFSSLATGGAVVAAHRLGEKKGEAARRTADQLLLCVSGIALIIALFSLAFNRLILGLIFGNVEADVMKNAVIYFYLTALSFPFLGIYNASAALCRAMGNSRVTMVISILMNAVNITGNAFFILALRWGVFGVALSTLLSRILGAAIMFCILRDEKRPIHYSGRIALRPDFKIVKNILRVGVPTGLDNCIFQVGKILVQSLIASLGTTAIAANAIVGTVAGIAVIPASAMGIAMITVVGQALGAGSEEQAKYYVKKMMGYAYLFMAILNLGLIAFAGPIAGLYRVTEETRRLAAGIIVFHSVCATVLWPTGFSLPNAMRAAMDATFTMAVSILSMWTFRIGCSYLFVSGLHMGLLGIWAAMGVDWIFRSACFLWRMSGGRWLKNARQAE</sequence>